<name>A0A2M7Z6Z7_9BACT</name>
<evidence type="ECO:0000256" key="1">
    <source>
        <dbReference type="SAM" id="Phobius"/>
    </source>
</evidence>
<gene>
    <name evidence="2" type="ORF">CO137_01785</name>
</gene>
<sequence>MQKEKTKLSEKLNYLAITIGYVIFYLAMNKIPHTSKRKHKIHKKDKLAITIWVVSILSTFPIWVPIIFLSMVVAYFENKKSLLKK</sequence>
<evidence type="ECO:0000313" key="2">
    <source>
        <dbReference type="EMBL" id="PJA89900.1"/>
    </source>
</evidence>
<evidence type="ECO:0000313" key="3">
    <source>
        <dbReference type="Proteomes" id="UP000230843"/>
    </source>
</evidence>
<feature type="transmembrane region" description="Helical" evidence="1">
    <location>
        <begin position="12"/>
        <end position="28"/>
    </location>
</feature>
<dbReference type="EMBL" id="PFVJ01000038">
    <property type="protein sequence ID" value="PJA89900.1"/>
    <property type="molecule type" value="Genomic_DNA"/>
</dbReference>
<keyword evidence="1" id="KW-1133">Transmembrane helix</keyword>
<comment type="caution">
    <text evidence="2">The sequence shown here is derived from an EMBL/GenBank/DDBJ whole genome shotgun (WGS) entry which is preliminary data.</text>
</comment>
<accession>A0A2M7Z6Z7</accession>
<keyword evidence="1" id="KW-0472">Membrane</keyword>
<keyword evidence="1" id="KW-0812">Transmembrane</keyword>
<reference evidence="3" key="1">
    <citation type="submission" date="2017-09" db="EMBL/GenBank/DDBJ databases">
        <title>Depth-based differentiation of microbial function through sediment-hosted aquifers and enrichment of novel symbionts in the deep terrestrial subsurface.</title>
        <authorList>
            <person name="Probst A.J."/>
            <person name="Ladd B."/>
            <person name="Jarett J.K."/>
            <person name="Geller-Mcgrath D.E."/>
            <person name="Sieber C.M.K."/>
            <person name="Emerson J.B."/>
            <person name="Anantharaman K."/>
            <person name="Thomas B.C."/>
            <person name="Malmstrom R."/>
            <person name="Stieglmeier M."/>
            <person name="Klingl A."/>
            <person name="Woyke T."/>
            <person name="Ryan C.M."/>
            <person name="Banfield J.F."/>
        </authorList>
    </citation>
    <scope>NUCLEOTIDE SEQUENCE [LARGE SCALE GENOMIC DNA]</scope>
</reference>
<dbReference type="Proteomes" id="UP000230843">
    <property type="component" value="Unassembled WGS sequence"/>
</dbReference>
<organism evidence="2 3">
    <name type="scientific">Candidatus Magasanikbacteria bacterium CG_4_9_14_3_um_filter_32_9</name>
    <dbReference type="NCBI Taxonomy" id="1974644"/>
    <lineage>
        <taxon>Bacteria</taxon>
        <taxon>Candidatus Magasanikiibacteriota</taxon>
    </lineage>
</organism>
<protein>
    <submittedName>
        <fullName evidence="2">Uncharacterized protein</fullName>
    </submittedName>
</protein>
<dbReference type="AlphaFoldDB" id="A0A2M7Z6Z7"/>
<proteinExistence type="predicted"/>
<feature type="transmembrane region" description="Helical" evidence="1">
    <location>
        <begin position="49"/>
        <end position="76"/>
    </location>
</feature>